<protein>
    <submittedName>
        <fullName evidence="5">Protein N-acetyltransferase, RimJ/RimL family</fullName>
    </submittedName>
</protein>
<keyword evidence="1 5" id="KW-0808">Transferase</keyword>
<organism evidence="5 6">
    <name type="scientific">Erythrobacter sanguineus</name>
    <dbReference type="NCBI Taxonomy" id="198312"/>
    <lineage>
        <taxon>Bacteria</taxon>
        <taxon>Pseudomonadati</taxon>
        <taxon>Pseudomonadota</taxon>
        <taxon>Alphaproteobacteria</taxon>
        <taxon>Sphingomonadales</taxon>
        <taxon>Erythrobacteraceae</taxon>
        <taxon>Erythrobacter/Porphyrobacter group</taxon>
        <taxon>Erythrobacter</taxon>
    </lineage>
</organism>
<dbReference type="InterPro" id="IPR000182">
    <property type="entry name" value="GNAT_dom"/>
</dbReference>
<proteinExistence type="inferred from homology"/>
<name>A0A1M7RR45_9SPHN</name>
<dbReference type="SUPFAM" id="SSF55729">
    <property type="entry name" value="Acyl-CoA N-acyltransferases (Nat)"/>
    <property type="match status" value="1"/>
</dbReference>
<dbReference type="PROSITE" id="PS51186">
    <property type="entry name" value="GNAT"/>
    <property type="match status" value="1"/>
</dbReference>
<dbReference type="RefSeq" id="WP_072672800.1">
    <property type="nucleotide sequence ID" value="NZ_FRDF01000001.1"/>
</dbReference>
<evidence type="ECO:0000313" key="6">
    <source>
        <dbReference type="Proteomes" id="UP000184391"/>
    </source>
</evidence>
<dbReference type="PANTHER" id="PTHR43792:SF8">
    <property type="entry name" value="[RIBOSOMAL PROTEIN US5]-ALANINE N-ACETYLTRANSFERASE"/>
    <property type="match status" value="1"/>
</dbReference>
<evidence type="ECO:0000256" key="2">
    <source>
        <dbReference type="ARBA" id="ARBA00023315"/>
    </source>
</evidence>
<evidence type="ECO:0000259" key="4">
    <source>
        <dbReference type="PROSITE" id="PS51186"/>
    </source>
</evidence>
<keyword evidence="2" id="KW-0012">Acyltransferase</keyword>
<reference evidence="6" key="1">
    <citation type="submission" date="2016-12" db="EMBL/GenBank/DDBJ databases">
        <authorList>
            <person name="Varghese N."/>
            <person name="Submissions S."/>
        </authorList>
    </citation>
    <scope>NUCLEOTIDE SEQUENCE [LARGE SCALE GENOMIC DNA]</scope>
    <source>
        <strain evidence="6">DSM 11032</strain>
    </source>
</reference>
<evidence type="ECO:0000256" key="3">
    <source>
        <dbReference type="ARBA" id="ARBA00038502"/>
    </source>
</evidence>
<comment type="similarity">
    <text evidence="3">Belongs to the acetyltransferase family. RimJ subfamily.</text>
</comment>
<dbReference type="InterPro" id="IPR016181">
    <property type="entry name" value="Acyl_CoA_acyltransferase"/>
</dbReference>
<keyword evidence="6" id="KW-1185">Reference proteome</keyword>
<dbReference type="InterPro" id="IPR051531">
    <property type="entry name" value="N-acetyltransferase"/>
</dbReference>
<dbReference type="Pfam" id="PF13302">
    <property type="entry name" value="Acetyltransf_3"/>
    <property type="match status" value="1"/>
</dbReference>
<dbReference type="GO" id="GO:0016747">
    <property type="term" value="F:acyltransferase activity, transferring groups other than amino-acyl groups"/>
    <property type="evidence" value="ECO:0007669"/>
    <property type="project" value="InterPro"/>
</dbReference>
<dbReference type="Proteomes" id="UP000184391">
    <property type="component" value="Unassembled WGS sequence"/>
</dbReference>
<dbReference type="STRING" id="198312.SAMN02745193_00208"/>
<dbReference type="AlphaFoldDB" id="A0A1M7RR45"/>
<dbReference type="OrthoDB" id="9804153at2"/>
<evidence type="ECO:0000256" key="1">
    <source>
        <dbReference type="ARBA" id="ARBA00022679"/>
    </source>
</evidence>
<gene>
    <name evidence="5" type="ORF">SAMN02745193_00208</name>
</gene>
<sequence>MFHRSERLFLRPAFPEDWEAVLACIGSDLGVVRNLARAPWPYGEREAREFAALPQDMGLPHFLVTLPGTGVIGSAGLGENDGQPELGYWIARRFWGHGYATEAAGAVLRIARTLGHQRLMAGHFIDNPASGKVLRKLGFEPTGRIVKRHSCARGGVVDSVEYVLDCDANAGPRPMERAA</sequence>
<accession>A0A1M7RR45</accession>
<feature type="domain" description="N-acetyltransferase" evidence="4">
    <location>
        <begin position="8"/>
        <end position="167"/>
    </location>
</feature>
<dbReference type="PANTHER" id="PTHR43792">
    <property type="entry name" value="GNAT FAMILY, PUTATIVE (AFU_ORTHOLOGUE AFUA_3G00765)-RELATED-RELATED"/>
    <property type="match status" value="1"/>
</dbReference>
<dbReference type="Gene3D" id="3.40.630.30">
    <property type="match status" value="1"/>
</dbReference>
<evidence type="ECO:0000313" key="5">
    <source>
        <dbReference type="EMBL" id="SHN48576.1"/>
    </source>
</evidence>
<dbReference type="EMBL" id="FRDF01000001">
    <property type="protein sequence ID" value="SHN48576.1"/>
    <property type="molecule type" value="Genomic_DNA"/>
</dbReference>